<dbReference type="InterPro" id="IPR004875">
    <property type="entry name" value="DDE_SF_endonuclease_dom"/>
</dbReference>
<dbReference type="EMBL" id="KN825524">
    <property type="protein sequence ID" value="KIK90000.1"/>
    <property type="molecule type" value="Genomic_DNA"/>
</dbReference>
<dbReference type="Pfam" id="PF03184">
    <property type="entry name" value="DDE_1"/>
    <property type="match status" value="1"/>
</dbReference>
<dbReference type="GO" id="GO:0003676">
    <property type="term" value="F:nucleic acid binding"/>
    <property type="evidence" value="ECO:0007669"/>
    <property type="project" value="InterPro"/>
</dbReference>
<evidence type="ECO:0000313" key="3">
    <source>
        <dbReference type="Proteomes" id="UP000054538"/>
    </source>
</evidence>
<dbReference type="AlphaFoldDB" id="A0A0D0E101"/>
<dbReference type="OrthoDB" id="162969at2759"/>
<sequence>WVKKLYIKMKQENWHIILLVDNFSGHFISYEPSNIQLEFFEPNMTPFVQPCDAGIIQCFKALYCCNFSRQAIDQDKAGEHEVYTTDLLEAMVMAKE</sequence>
<keyword evidence="3" id="KW-1185">Reference proteome</keyword>
<feature type="non-terminal residue" evidence="2">
    <location>
        <position position="1"/>
    </location>
</feature>
<protein>
    <recommendedName>
        <fullName evidence="1">DDE-1 domain-containing protein</fullName>
    </recommendedName>
</protein>
<accession>A0A0D0E101</accession>
<organism evidence="2 3">
    <name type="scientific">Paxillus rubicundulus Ve08.2h10</name>
    <dbReference type="NCBI Taxonomy" id="930991"/>
    <lineage>
        <taxon>Eukaryota</taxon>
        <taxon>Fungi</taxon>
        <taxon>Dikarya</taxon>
        <taxon>Basidiomycota</taxon>
        <taxon>Agaricomycotina</taxon>
        <taxon>Agaricomycetes</taxon>
        <taxon>Agaricomycetidae</taxon>
        <taxon>Boletales</taxon>
        <taxon>Paxilineae</taxon>
        <taxon>Paxillaceae</taxon>
        <taxon>Paxillus</taxon>
    </lineage>
</organism>
<reference evidence="2 3" key="1">
    <citation type="submission" date="2014-04" db="EMBL/GenBank/DDBJ databases">
        <authorList>
            <consortium name="DOE Joint Genome Institute"/>
            <person name="Kuo A."/>
            <person name="Kohler A."/>
            <person name="Jargeat P."/>
            <person name="Nagy L.G."/>
            <person name="Floudas D."/>
            <person name="Copeland A."/>
            <person name="Barry K.W."/>
            <person name="Cichocki N."/>
            <person name="Veneault-Fourrey C."/>
            <person name="LaButti K."/>
            <person name="Lindquist E.A."/>
            <person name="Lipzen A."/>
            <person name="Lundell T."/>
            <person name="Morin E."/>
            <person name="Murat C."/>
            <person name="Sun H."/>
            <person name="Tunlid A."/>
            <person name="Henrissat B."/>
            <person name="Grigoriev I.V."/>
            <person name="Hibbett D.S."/>
            <person name="Martin F."/>
            <person name="Nordberg H.P."/>
            <person name="Cantor M.N."/>
            <person name="Hua S.X."/>
        </authorList>
    </citation>
    <scope>NUCLEOTIDE SEQUENCE [LARGE SCALE GENOMIC DNA]</scope>
    <source>
        <strain evidence="2 3">Ve08.2h10</strain>
    </source>
</reference>
<gene>
    <name evidence="2" type="ORF">PAXRUDRAFT_152046</name>
</gene>
<name>A0A0D0E101_9AGAM</name>
<evidence type="ECO:0000313" key="2">
    <source>
        <dbReference type="EMBL" id="KIK90000.1"/>
    </source>
</evidence>
<feature type="domain" description="DDE-1" evidence="1">
    <location>
        <begin position="1"/>
        <end position="92"/>
    </location>
</feature>
<proteinExistence type="predicted"/>
<reference evidence="3" key="2">
    <citation type="submission" date="2015-01" db="EMBL/GenBank/DDBJ databases">
        <title>Evolutionary Origins and Diversification of the Mycorrhizal Mutualists.</title>
        <authorList>
            <consortium name="DOE Joint Genome Institute"/>
            <consortium name="Mycorrhizal Genomics Consortium"/>
            <person name="Kohler A."/>
            <person name="Kuo A."/>
            <person name="Nagy L.G."/>
            <person name="Floudas D."/>
            <person name="Copeland A."/>
            <person name="Barry K.W."/>
            <person name="Cichocki N."/>
            <person name="Veneault-Fourrey C."/>
            <person name="LaButti K."/>
            <person name="Lindquist E.A."/>
            <person name="Lipzen A."/>
            <person name="Lundell T."/>
            <person name="Morin E."/>
            <person name="Murat C."/>
            <person name="Riley R."/>
            <person name="Ohm R."/>
            <person name="Sun H."/>
            <person name="Tunlid A."/>
            <person name="Henrissat B."/>
            <person name="Grigoriev I.V."/>
            <person name="Hibbett D.S."/>
            <person name="Martin F."/>
        </authorList>
    </citation>
    <scope>NUCLEOTIDE SEQUENCE [LARGE SCALE GENOMIC DNA]</scope>
    <source>
        <strain evidence="3">Ve08.2h10</strain>
    </source>
</reference>
<dbReference type="Proteomes" id="UP000054538">
    <property type="component" value="Unassembled WGS sequence"/>
</dbReference>
<evidence type="ECO:0000259" key="1">
    <source>
        <dbReference type="Pfam" id="PF03184"/>
    </source>
</evidence>
<dbReference type="InParanoid" id="A0A0D0E101"/>
<dbReference type="HOGENOM" id="CLU_088458_4_1_1"/>